<dbReference type="EMBL" id="JAEHHL010000013">
    <property type="protein sequence ID" value="MBK0401052.1"/>
    <property type="molecule type" value="Genomic_DNA"/>
</dbReference>
<dbReference type="Pfam" id="PF12915">
    <property type="entry name" value="DUF3833"/>
    <property type="match status" value="1"/>
</dbReference>
<comment type="caution">
    <text evidence="1">The sequence shown here is derived from an EMBL/GenBank/DDBJ whole genome shotgun (WGS) entry which is preliminary data.</text>
</comment>
<dbReference type="InterPro" id="IPR024409">
    <property type="entry name" value="DUF3833"/>
</dbReference>
<dbReference type="PROSITE" id="PS51257">
    <property type="entry name" value="PROKAR_LIPOPROTEIN"/>
    <property type="match status" value="1"/>
</dbReference>
<protein>
    <submittedName>
        <fullName evidence="1">DUF3833 domain-containing protein</fullName>
    </submittedName>
</protein>
<evidence type="ECO:0000313" key="2">
    <source>
        <dbReference type="Proteomes" id="UP000655420"/>
    </source>
</evidence>
<accession>A0A8J7SHY5</accession>
<gene>
    <name evidence="1" type="ORF">H0I76_17785</name>
</gene>
<organism evidence="1 2">
    <name type="scientific">Thermohalobaculum xanthum</name>
    <dbReference type="NCBI Taxonomy" id="2753746"/>
    <lineage>
        <taxon>Bacteria</taxon>
        <taxon>Pseudomonadati</taxon>
        <taxon>Pseudomonadota</taxon>
        <taxon>Alphaproteobacteria</taxon>
        <taxon>Rhodobacterales</taxon>
        <taxon>Paracoccaceae</taxon>
        <taxon>Thermohalobaculum</taxon>
    </lineage>
</organism>
<dbReference type="Proteomes" id="UP000655420">
    <property type="component" value="Unassembled WGS sequence"/>
</dbReference>
<dbReference type="RefSeq" id="WP_200613085.1">
    <property type="nucleotide sequence ID" value="NZ_JAEHHL010000013.1"/>
</dbReference>
<evidence type="ECO:0000313" key="1">
    <source>
        <dbReference type="EMBL" id="MBK0401052.1"/>
    </source>
</evidence>
<dbReference type="AlphaFoldDB" id="A0A8J7SHY5"/>
<reference evidence="1" key="1">
    <citation type="submission" date="2020-12" db="EMBL/GenBank/DDBJ databases">
        <title>Bacterial taxonomy.</title>
        <authorList>
            <person name="Pan X."/>
        </authorList>
    </citation>
    <scope>NUCLEOTIDE SEQUENCE</scope>
    <source>
        <strain evidence="1">M0105</strain>
    </source>
</reference>
<sequence>MPRPSLAAALALAATLSGCGGQSLDDYAAGTPRLDLREYLDGPLAASGIFFGRSGEAELRFTVDMVGEWEGSTGTLAEDFVYSDGRTEQRTWTLTFTDDRNFTATAHDVEGEAVGAQSGSAATMRYRLRLKREGGDEITVSMEDWFYLTEDGTLINRARMSKFGVTVGELIVTFRKLPR</sequence>
<keyword evidence="2" id="KW-1185">Reference proteome</keyword>
<name>A0A8J7SHY5_9RHOB</name>
<proteinExistence type="predicted"/>